<gene>
    <name evidence="3" type="ORF">NUM_53890</name>
</gene>
<evidence type="ECO:0000256" key="1">
    <source>
        <dbReference type="SAM" id="MobiDB-lite"/>
    </source>
</evidence>
<keyword evidence="4" id="KW-1185">Reference proteome</keyword>
<name>A0A8J4AGC3_9ACTN</name>
<organism evidence="3 4">
    <name type="scientific">Actinocatenispora comari</name>
    <dbReference type="NCBI Taxonomy" id="2807577"/>
    <lineage>
        <taxon>Bacteria</taxon>
        <taxon>Bacillati</taxon>
        <taxon>Actinomycetota</taxon>
        <taxon>Actinomycetes</taxon>
        <taxon>Micromonosporales</taxon>
        <taxon>Micromonosporaceae</taxon>
        <taxon>Actinocatenispora</taxon>
    </lineage>
</organism>
<keyword evidence="2" id="KW-1133">Transmembrane helix</keyword>
<reference evidence="4" key="1">
    <citation type="journal article" date="2021" name="Int. J. Syst. Evol. Microbiol.">
        <title>Actinocatenispora comari sp. nov., an endophytic actinomycete isolated from aerial parts of Comarum salesowianum.</title>
        <authorList>
            <person name="Oyunbileg N."/>
            <person name="Iizaka Y."/>
            <person name="Hamada M."/>
            <person name="Davaapurev B.O."/>
            <person name="Fukumoto A."/>
            <person name="Tsetseg B."/>
            <person name="Kato F."/>
            <person name="Tamura T."/>
            <person name="Batkhuu J."/>
            <person name="Anzai Y."/>
        </authorList>
    </citation>
    <scope>NUCLEOTIDE SEQUENCE [LARGE SCALE GENOMIC DNA]</scope>
    <source>
        <strain evidence="4">NUM-2625</strain>
    </source>
</reference>
<feature type="compositionally biased region" description="Polar residues" evidence="1">
    <location>
        <begin position="1"/>
        <end position="12"/>
    </location>
</feature>
<accession>A0A8J4AGC3</accession>
<protein>
    <submittedName>
        <fullName evidence="3">Uncharacterized protein</fullName>
    </submittedName>
</protein>
<keyword evidence="2" id="KW-0812">Transmembrane</keyword>
<evidence type="ECO:0000256" key="2">
    <source>
        <dbReference type="SAM" id="Phobius"/>
    </source>
</evidence>
<keyword evidence="2" id="KW-0472">Membrane</keyword>
<comment type="caution">
    <text evidence="3">The sequence shown here is derived from an EMBL/GenBank/DDBJ whole genome shotgun (WGS) entry which is preliminary data.</text>
</comment>
<dbReference type="AlphaFoldDB" id="A0A8J4AGC3"/>
<proteinExistence type="predicted"/>
<feature type="region of interest" description="Disordered" evidence="1">
    <location>
        <begin position="1"/>
        <end position="37"/>
    </location>
</feature>
<feature type="transmembrane region" description="Helical" evidence="2">
    <location>
        <begin position="77"/>
        <end position="97"/>
    </location>
</feature>
<feature type="compositionally biased region" description="Basic and acidic residues" evidence="1">
    <location>
        <begin position="15"/>
        <end position="27"/>
    </location>
</feature>
<evidence type="ECO:0000313" key="4">
    <source>
        <dbReference type="Proteomes" id="UP000614996"/>
    </source>
</evidence>
<sequence length="98" mass="11090">MADEATVQTMNDGKQPAERDEPPKASDEDSEDEIPSLRDELRTAAQYGVAGRWATRRREKIRAEIERNRRGEYKVPTWVLGLILAVVVVGWVLLIVLS</sequence>
<dbReference type="EMBL" id="BOPO01000113">
    <property type="protein sequence ID" value="GIL30135.1"/>
    <property type="molecule type" value="Genomic_DNA"/>
</dbReference>
<evidence type="ECO:0000313" key="3">
    <source>
        <dbReference type="EMBL" id="GIL30135.1"/>
    </source>
</evidence>
<dbReference type="Proteomes" id="UP000614996">
    <property type="component" value="Unassembled WGS sequence"/>
</dbReference>